<reference evidence="1 2" key="1">
    <citation type="submission" date="2019-07" db="EMBL/GenBank/DDBJ databases">
        <authorList>
            <person name="Brisse S."/>
            <person name="Rodrigues C."/>
            <person name="Thorpe H."/>
        </authorList>
    </citation>
    <scope>NUCLEOTIDE SEQUENCE [LARGE SCALE GENOMIC DNA]</scope>
    <source>
        <strain evidence="1">SB6410</strain>
    </source>
</reference>
<sequence>MNRQRGLSSLLMVLLLLALGSLLLQGLNQQQRSLLAQTASETQALRDAAGAHSALQWGKGLAWSLQETISCQQNAALGWRACLRIFSDASVLLIGGSDGGGMLLWQSGAIEQSSVRFSPHGWSDFCPLKEASLCQMP</sequence>
<accession>A0A9Q9SA39</accession>
<dbReference type="Proteomes" id="UP000318567">
    <property type="component" value="Unassembled WGS sequence"/>
</dbReference>
<dbReference type="AlphaFoldDB" id="A0A9Q9SA39"/>
<gene>
    <name evidence="1" type="ORF">SB6410_01413</name>
</gene>
<evidence type="ECO:0000313" key="1">
    <source>
        <dbReference type="EMBL" id="VUS45844.1"/>
    </source>
</evidence>
<protein>
    <recommendedName>
        <fullName evidence="3">DUF2509 family protein</fullName>
    </recommendedName>
</protein>
<dbReference type="InterPro" id="IPR019652">
    <property type="entry name" value="DUF2509"/>
</dbReference>
<evidence type="ECO:0000313" key="2">
    <source>
        <dbReference type="Proteomes" id="UP000318567"/>
    </source>
</evidence>
<dbReference type="Pfam" id="PF10713">
    <property type="entry name" value="DUF2509"/>
    <property type="match status" value="1"/>
</dbReference>
<name>A0A9Q9SA39_9ENTR</name>
<comment type="caution">
    <text evidence="1">The sequence shown here is derived from an EMBL/GenBank/DDBJ whole genome shotgun (WGS) entry which is preliminary data.</text>
</comment>
<dbReference type="RefSeq" id="WP_142445213.1">
    <property type="nucleotide sequence ID" value="NZ_CABGGO010000012.1"/>
</dbReference>
<dbReference type="EMBL" id="CABGGO010000012">
    <property type="protein sequence ID" value="VUS45844.1"/>
    <property type="molecule type" value="Genomic_DNA"/>
</dbReference>
<dbReference type="NCBIfam" id="NF008569">
    <property type="entry name" value="PRK11521.1"/>
    <property type="match status" value="1"/>
</dbReference>
<evidence type="ECO:0008006" key="3">
    <source>
        <dbReference type="Google" id="ProtNLM"/>
    </source>
</evidence>
<organism evidence="1 2">
    <name type="scientific">Klebsiella pasteurii</name>
    <dbReference type="NCBI Taxonomy" id="2587529"/>
    <lineage>
        <taxon>Bacteria</taxon>
        <taxon>Pseudomonadati</taxon>
        <taxon>Pseudomonadota</taxon>
        <taxon>Gammaproteobacteria</taxon>
        <taxon>Enterobacterales</taxon>
        <taxon>Enterobacteriaceae</taxon>
        <taxon>Klebsiella/Raoultella group</taxon>
        <taxon>Klebsiella</taxon>
    </lineage>
</organism>
<proteinExistence type="predicted"/>